<dbReference type="EMBL" id="UESZ01000001">
    <property type="protein sequence ID" value="SSA33822.1"/>
    <property type="molecule type" value="Genomic_DNA"/>
</dbReference>
<dbReference type="Gene3D" id="3.10.450.50">
    <property type="match status" value="1"/>
</dbReference>
<dbReference type="Pfam" id="PF07366">
    <property type="entry name" value="SnoaL"/>
    <property type="match status" value="1"/>
</dbReference>
<dbReference type="GO" id="GO:0030638">
    <property type="term" value="P:polyketide metabolic process"/>
    <property type="evidence" value="ECO:0007669"/>
    <property type="project" value="InterPro"/>
</dbReference>
<proteinExistence type="predicted"/>
<dbReference type="SUPFAM" id="SSF54427">
    <property type="entry name" value="NTF2-like"/>
    <property type="match status" value="1"/>
</dbReference>
<evidence type="ECO:0000313" key="1">
    <source>
        <dbReference type="EMBL" id="SSA33822.1"/>
    </source>
</evidence>
<keyword evidence="2" id="KW-1185">Reference proteome</keyword>
<protein>
    <submittedName>
        <fullName evidence="1">Predicted ester cyclase</fullName>
    </submittedName>
</protein>
<dbReference type="AlphaFoldDB" id="A0A2Y9BTC7"/>
<gene>
    <name evidence="1" type="ORF">SAMN04489750_1119</name>
</gene>
<dbReference type="InterPro" id="IPR032710">
    <property type="entry name" value="NTF2-like_dom_sf"/>
</dbReference>
<dbReference type="OrthoDB" id="129343at2"/>
<sequence>MIVEVDRELVSRAVAVMADGQREEFDLLIHPKATNREAVDEPPAARTHGPEAFWASAQWLRSAYSDLVFVQDLVVREADTAVWHGTMSGRHTGDFVTFARDGSVARAFAPTGRTFTVTHTHWMRFQDNQMIEHWANRDDVGMQLQLGWVPPSPAYLLKCSRATSRARRRYA</sequence>
<organism evidence="1 2">
    <name type="scientific">Branchiibius hedensis</name>
    <dbReference type="NCBI Taxonomy" id="672460"/>
    <lineage>
        <taxon>Bacteria</taxon>
        <taxon>Bacillati</taxon>
        <taxon>Actinomycetota</taxon>
        <taxon>Actinomycetes</taxon>
        <taxon>Micrococcales</taxon>
        <taxon>Dermacoccaceae</taxon>
        <taxon>Branchiibius</taxon>
    </lineage>
</organism>
<name>A0A2Y9BTC7_9MICO</name>
<dbReference type="InterPro" id="IPR009959">
    <property type="entry name" value="Cyclase_SnoaL-like"/>
</dbReference>
<evidence type="ECO:0000313" key="2">
    <source>
        <dbReference type="Proteomes" id="UP000250028"/>
    </source>
</evidence>
<accession>A0A2Y9BTC7</accession>
<reference evidence="2" key="1">
    <citation type="submission" date="2016-10" db="EMBL/GenBank/DDBJ databases">
        <authorList>
            <person name="Varghese N."/>
            <person name="Submissions S."/>
        </authorList>
    </citation>
    <scope>NUCLEOTIDE SEQUENCE [LARGE SCALE GENOMIC DNA]</scope>
    <source>
        <strain evidence="2">DSM 22951</strain>
    </source>
</reference>
<dbReference type="RefSeq" id="WP_109684465.1">
    <property type="nucleotide sequence ID" value="NZ_QGDN01000001.1"/>
</dbReference>
<dbReference type="Proteomes" id="UP000250028">
    <property type="component" value="Unassembled WGS sequence"/>
</dbReference>